<accession>A0A9W5F607</accession>
<sequence length="150" mass="16815">MKRSDSHIDMDERRKIARWRTAGLTVDIIAEKIGRHRSTIFREIRRIDDGVPNLNGYYCVTAYDMACERRAKLRKLMRSSHVRQSVIDRIMHDLTAKRSSCGGTCRSIELGGHRDMPDASMVNGLVRNSTSCAARMWSPIASSSGTGSGT</sequence>
<organism evidence="2 3">
    <name type="scientific">Agrobacterium genomosp. 2 str. CFBP 5494</name>
    <dbReference type="NCBI Taxonomy" id="1183436"/>
    <lineage>
        <taxon>Bacteria</taxon>
        <taxon>Pseudomonadati</taxon>
        <taxon>Pseudomonadota</taxon>
        <taxon>Alphaproteobacteria</taxon>
        <taxon>Hyphomicrobiales</taxon>
        <taxon>Rhizobiaceae</taxon>
        <taxon>Rhizobium/Agrobacterium group</taxon>
        <taxon>Agrobacterium</taxon>
        <taxon>Agrobacterium tumefaciens complex</taxon>
    </lineage>
</organism>
<dbReference type="AlphaFoldDB" id="A0A9W5F607"/>
<evidence type="ECO:0000313" key="3">
    <source>
        <dbReference type="Proteomes" id="UP000191933"/>
    </source>
</evidence>
<feature type="domain" description="Transposase IS30-like HTH" evidence="1">
    <location>
        <begin position="6"/>
        <end position="46"/>
    </location>
</feature>
<dbReference type="Pfam" id="PF13936">
    <property type="entry name" value="HTH_38"/>
    <property type="match status" value="1"/>
</dbReference>
<evidence type="ECO:0000259" key="1">
    <source>
        <dbReference type="Pfam" id="PF13936"/>
    </source>
</evidence>
<protein>
    <recommendedName>
        <fullName evidence="1">Transposase IS30-like HTH domain-containing protein</fullName>
    </recommendedName>
</protein>
<comment type="caution">
    <text evidence="2">The sequence shown here is derived from an EMBL/GenBank/DDBJ whole genome shotgun (WGS) entry which is preliminary data.</text>
</comment>
<dbReference type="EMBL" id="FBVY01000046">
    <property type="protein sequence ID" value="CUX03072.1"/>
    <property type="molecule type" value="Genomic_DNA"/>
</dbReference>
<proteinExistence type="predicted"/>
<dbReference type="InterPro" id="IPR025246">
    <property type="entry name" value="IS30-like_HTH"/>
</dbReference>
<name>A0A9W5F607_9HYPH</name>
<gene>
    <name evidence="2" type="ORF">AGR2A_pa80038</name>
</gene>
<dbReference type="Proteomes" id="UP000191933">
    <property type="component" value="Unassembled WGS sequence"/>
</dbReference>
<reference evidence="2 3" key="1">
    <citation type="submission" date="2016-01" db="EMBL/GenBank/DDBJ databases">
        <authorList>
            <person name="Regsiter A."/>
            <person name="william w."/>
        </authorList>
    </citation>
    <scope>NUCLEOTIDE SEQUENCE [LARGE SCALE GENOMIC DNA]</scope>
    <source>
        <strain evidence="2 3">CFBP 5494</strain>
    </source>
</reference>
<evidence type="ECO:0000313" key="2">
    <source>
        <dbReference type="EMBL" id="CUX03072.1"/>
    </source>
</evidence>
<keyword evidence="3" id="KW-1185">Reference proteome</keyword>